<name>A0A0A1TRW8_9HYPO</name>
<sequence length="319" mass="36818">MSSKSLYVLETKAVFPRYKLPEVMKIVFEKYDHYKLGCVDGVELGRLIRFSINFRAAVATTINLCAAILKEDSQELTTCIDIIEMCTEVLQVTDRNPPRAGFALMKLPCEIRLRIFRYMIDSNFETNAVTPAKKRTSCRCPRPTTIQPFHNHKTRPLSALLVSPVGNEFAQELFRSKSFHFKCNCDLHFHLSRQPLFMQNVKHIKVHWCGPQSDQAFRLLNNCRRLEILNLKISASSVEYLNMRSSVMQPYFPHIFLRPRIVDALGMDELLQIRGLQHVDVMAIKSRTSNRNFESDVLSLSMILEDYLHGNNFVIEGDD</sequence>
<evidence type="ECO:0000313" key="1">
    <source>
        <dbReference type="EMBL" id="CEJ94965.1"/>
    </source>
</evidence>
<accession>A0A0A1TRW8</accession>
<dbReference type="Proteomes" id="UP000039046">
    <property type="component" value="Unassembled WGS sequence"/>
</dbReference>
<reference evidence="1 2" key="1">
    <citation type="journal article" date="2015" name="Genome Announc.">
        <title>Draft Genome Sequence and Gene Annotation of the Entomopathogenic Fungus Verticillium hemipterigenum.</title>
        <authorList>
            <person name="Horn F."/>
            <person name="Habel A."/>
            <person name="Scharf D.H."/>
            <person name="Dworschak J."/>
            <person name="Brakhage A.A."/>
            <person name="Guthke R."/>
            <person name="Hertweck C."/>
            <person name="Linde J."/>
        </authorList>
    </citation>
    <scope>NUCLEOTIDE SEQUENCE [LARGE SCALE GENOMIC DNA]</scope>
</reference>
<organism evidence="1 2">
    <name type="scientific">[Torrubiella] hemipterigena</name>
    <dbReference type="NCBI Taxonomy" id="1531966"/>
    <lineage>
        <taxon>Eukaryota</taxon>
        <taxon>Fungi</taxon>
        <taxon>Dikarya</taxon>
        <taxon>Ascomycota</taxon>
        <taxon>Pezizomycotina</taxon>
        <taxon>Sordariomycetes</taxon>
        <taxon>Hypocreomycetidae</taxon>
        <taxon>Hypocreales</taxon>
        <taxon>Clavicipitaceae</taxon>
        <taxon>Clavicipitaceae incertae sedis</taxon>
        <taxon>'Torrubiella' clade</taxon>
    </lineage>
</organism>
<dbReference type="OrthoDB" id="4761172at2759"/>
<protein>
    <submittedName>
        <fullName evidence="1">Uncharacterized protein</fullName>
    </submittedName>
</protein>
<dbReference type="EMBL" id="CDHN01000008">
    <property type="protein sequence ID" value="CEJ94965.1"/>
    <property type="molecule type" value="Genomic_DNA"/>
</dbReference>
<proteinExistence type="predicted"/>
<keyword evidence="2" id="KW-1185">Reference proteome</keyword>
<gene>
    <name evidence="1" type="ORF">VHEMI10469</name>
</gene>
<evidence type="ECO:0000313" key="2">
    <source>
        <dbReference type="Proteomes" id="UP000039046"/>
    </source>
</evidence>
<dbReference type="HOGENOM" id="CLU_901823_0_0_1"/>
<dbReference type="AlphaFoldDB" id="A0A0A1TRW8"/>